<organism evidence="1 2">
    <name type="scientific">Caerostris extrusa</name>
    <name type="common">Bark spider</name>
    <name type="synonym">Caerostris bankana</name>
    <dbReference type="NCBI Taxonomy" id="172846"/>
    <lineage>
        <taxon>Eukaryota</taxon>
        <taxon>Metazoa</taxon>
        <taxon>Ecdysozoa</taxon>
        <taxon>Arthropoda</taxon>
        <taxon>Chelicerata</taxon>
        <taxon>Arachnida</taxon>
        <taxon>Araneae</taxon>
        <taxon>Araneomorphae</taxon>
        <taxon>Entelegynae</taxon>
        <taxon>Araneoidea</taxon>
        <taxon>Araneidae</taxon>
        <taxon>Caerostris</taxon>
    </lineage>
</organism>
<sequence length="94" mass="10582">MHSCRNSSITLTLRSMLHLYLHKTITVQNSISAAELEDPPPSNPQGKRRNTNEIFIRILIAAAAFRNGSKMGNRVGYAMVVFREMKKHHTAAYA</sequence>
<dbReference type="AlphaFoldDB" id="A0AAV4MFQ6"/>
<gene>
    <name evidence="1" type="ORF">CEXT_318801</name>
</gene>
<dbReference type="EMBL" id="BPLR01019732">
    <property type="protein sequence ID" value="GIX71183.1"/>
    <property type="molecule type" value="Genomic_DNA"/>
</dbReference>
<proteinExistence type="predicted"/>
<evidence type="ECO:0000313" key="1">
    <source>
        <dbReference type="EMBL" id="GIX71183.1"/>
    </source>
</evidence>
<evidence type="ECO:0000313" key="2">
    <source>
        <dbReference type="Proteomes" id="UP001054945"/>
    </source>
</evidence>
<protein>
    <submittedName>
        <fullName evidence="1">Uncharacterized protein</fullName>
    </submittedName>
</protein>
<accession>A0AAV4MFQ6</accession>
<name>A0AAV4MFQ6_CAEEX</name>
<dbReference type="Proteomes" id="UP001054945">
    <property type="component" value="Unassembled WGS sequence"/>
</dbReference>
<keyword evidence="2" id="KW-1185">Reference proteome</keyword>
<comment type="caution">
    <text evidence="1">The sequence shown here is derived from an EMBL/GenBank/DDBJ whole genome shotgun (WGS) entry which is preliminary data.</text>
</comment>
<reference evidence="1 2" key="1">
    <citation type="submission" date="2021-06" db="EMBL/GenBank/DDBJ databases">
        <title>Caerostris extrusa draft genome.</title>
        <authorList>
            <person name="Kono N."/>
            <person name="Arakawa K."/>
        </authorList>
    </citation>
    <scope>NUCLEOTIDE SEQUENCE [LARGE SCALE GENOMIC DNA]</scope>
</reference>